<reference evidence="1" key="1">
    <citation type="submission" date="2022-06" db="EMBL/GenBank/DDBJ databases">
        <title>Alkalimarinus sp. nov., isolated from gut of a Alitta virens.</title>
        <authorList>
            <person name="Yang A.I."/>
            <person name="Shin N.-R."/>
        </authorList>
    </citation>
    <scope>NUCLEOTIDE SEQUENCE</scope>
    <source>
        <strain evidence="1">A2M4</strain>
    </source>
</reference>
<evidence type="ECO:0000313" key="1">
    <source>
        <dbReference type="EMBL" id="UZE97178.1"/>
    </source>
</evidence>
<accession>A0ABY6N4Y2</accession>
<protein>
    <submittedName>
        <fullName evidence="1">Uncharacterized protein</fullName>
    </submittedName>
</protein>
<dbReference type="Proteomes" id="UP001163739">
    <property type="component" value="Chromosome"/>
</dbReference>
<gene>
    <name evidence="1" type="ORF">NKI27_05365</name>
</gene>
<organism evidence="1 2">
    <name type="scientific">Alkalimarinus alittae</name>
    <dbReference type="NCBI Taxonomy" id="2961619"/>
    <lineage>
        <taxon>Bacteria</taxon>
        <taxon>Pseudomonadati</taxon>
        <taxon>Pseudomonadota</taxon>
        <taxon>Gammaproteobacteria</taxon>
        <taxon>Alteromonadales</taxon>
        <taxon>Alteromonadaceae</taxon>
        <taxon>Alkalimarinus</taxon>
    </lineage>
</organism>
<keyword evidence="2" id="KW-1185">Reference proteome</keyword>
<dbReference type="RefSeq" id="WP_265048658.1">
    <property type="nucleotide sequence ID" value="NZ_CP100390.1"/>
</dbReference>
<evidence type="ECO:0000313" key="2">
    <source>
        <dbReference type="Proteomes" id="UP001163739"/>
    </source>
</evidence>
<sequence length="86" mass="9939">MLNFCTEFGSNTYKHLKYTLQIQGFSTPNAANNGRLVVVIFVQQWRSHAQKARLQGCPSHEMADVAWPCYISVEQPFTFFNVYFSK</sequence>
<name>A0ABY6N4Y2_9ALTE</name>
<proteinExistence type="predicted"/>
<dbReference type="EMBL" id="CP100390">
    <property type="protein sequence ID" value="UZE97178.1"/>
    <property type="molecule type" value="Genomic_DNA"/>
</dbReference>